<keyword evidence="2" id="KW-1185">Reference proteome</keyword>
<comment type="caution">
    <text evidence="1">The sequence shown here is derived from an EMBL/GenBank/DDBJ whole genome shotgun (WGS) entry which is preliminary data.</text>
</comment>
<accession>A0ABY2SY94</accession>
<gene>
    <name evidence="1" type="ORF">FC748_11620</name>
</gene>
<protein>
    <submittedName>
        <fullName evidence="1">Uncharacterized protein</fullName>
    </submittedName>
</protein>
<organism evidence="1 2">
    <name type="scientific">Lysinibacillus tabacifolii</name>
    <dbReference type="NCBI Taxonomy" id="1173107"/>
    <lineage>
        <taxon>Bacteria</taxon>
        <taxon>Bacillati</taxon>
        <taxon>Bacillota</taxon>
        <taxon>Bacilli</taxon>
        <taxon>Bacillales</taxon>
        <taxon>Bacillaceae</taxon>
        <taxon>Lysinibacillus</taxon>
    </lineage>
</organism>
<evidence type="ECO:0000313" key="1">
    <source>
        <dbReference type="EMBL" id="TKI48266.1"/>
    </source>
</evidence>
<reference evidence="1 2" key="1">
    <citation type="submission" date="2019-04" db="EMBL/GenBank/DDBJ databases">
        <title>Lysinibacillus genome sequencing.</title>
        <authorList>
            <person name="Dunlap C."/>
        </authorList>
    </citation>
    <scope>NUCLEOTIDE SEQUENCE [LARGE SCALE GENOMIC DNA]</scope>
    <source>
        <strain evidence="1 2">KCTC 33042</strain>
    </source>
</reference>
<dbReference type="EMBL" id="SZPT01000002">
    <property type="protein sequence ID" value="TKI48266.1"/>
    <property type="molecule type" value="Genomic_DNA"/>
</dbReference>
<sequence>MRKNIAIFSLSIAFILGIPFKWVQYKGGRSNGVPSDLYGFTTSLLLNYTYRWMKLINTLTYFVKRFTICLNN</sequence>
<dbReference type="RefSeq" id="WP_108029555.1">
    <property type="nucleotide sequence ID" value="NZ_PYUE01000001.1"/>
</dbReference>
<evidence type="ECO:0000313" key="2">
    <source>
        <dbReference type="Proteomes" id="UP000308330"/>
    </source>
</evidence>
<name>A0ABY2SY94_9BACI</name>
<dbReference type="Proteomes" id="UP000308330">
    <property type="component" value="Unassembled WGS sequence"/>
</dbReference>
<proteinExistence type="predicted"/>